<dbReference type="PANTHER" id="PTHR13673:SF0">
    <property type="entry name" value="VPS35 ENDOSOMAL PROTEIN-SORTING FACTOR-LIKE"/>
    <property type="match status" value="1"/>
</dbReference>
<dbReference type="GO" id="GO:0005768">
    <property type="term" value="C:endosome"/>
    <property type="evidence" value="ECO:0007669"/>
    <property type="project" value="UniProtKB-SubCell"/>
</dbReference>
<dbReference type="GO" id="GO:0015031">
    <property type="term" value="P:protein transport"/>
    <property type="evidence" value="ECO:0007669"/>
    <property type="project" value="UniProtKB-KW"/>
</dbReference>
<dbReference type="AlphaFoldDB" id="A0A7S4USV2"/>
<evidence type="ECO:0000256" key="5">
    <source>
        <dbReference type="ARBA" id="ARBA00022927"/>
    </source>
</evidence>
<sequence length="1030" mass="116064">MCVGMEDQELKFDIVVKKRDFSAEEDRHRVNGEVIDGEVEDASFAHPLSLSPGKEEEGSGNDKMKEKEDASEDPLNPLSPDDDPLAGSTKPSVSSSLGASSTPPRSVMATSTVGQMGVFKMFTSAKQSNYSGGYQVKTDEVRGALMFRNFEWDQKKASILEKYTVKDQIQVSFMQDAGQKVEKEDSLENRLDELDLNETDSEQKAQSLSQKEYIKNIEKLHADLVEAWESDQRVKSLKIAIQMAKLLGDSSVPTFYPSKFVVVTEILDTFGKLVFERIRQRAKAFVGLDNAGASAVSAEKSTSKNVSFSQATSFAMDAFGEEEAVKEFFVIQDVANVPPQAKETCRNWFYKIASIRELLPRLYVEMSIMRCYQFLTNENYDAIISRLCAMARGVSDPLVQAYCIAYLCRKGREMAPEKSHFLVSALTDMMYSFRLLNTTQTGLRDSYMKKYDLKLAVWMDLFSPSLDWLTQCLAPVQTKSGFDLIMRKYEDHQEGLVLHHIIQKFKPAYLAPQAFALFQLINKAQVETYPKHLLLAELGEVCCHSPPPKDVRLVLLNEIWAEVRKMQEHPEQYLAIADSWLAFSLKHFSEEEVNVCLADIVGTIKQHEAAIESHEIQILLHSIIKHLLSHYDFVSLCNMESFLPLLDRLKGDSQVEVNKAILKNFSHLSTTVRDPLIINLMFSVGKVVHDSVTSLTSEEDKKEITNLCIAFIRNVEFGRDVEKHLNFFVECRRAFANLDQVKRILVLGVARLVMRTHAIIKGKHNKKTAAFSRACVAYMYITIPMIGGFLERLHLYTLAAQLAVLNQSLHQAEAMISAAIRLSQDIPKQEEINATQINTEVPLLAFAKSLVGVLVVMPGHPDKGPYYLLRELLSAMEDHQWESGSLAMFELRLCAIHLLCAVSQDNIAPKYTIPNIDTNVVLYEADPEFEKETRLFLDELVNKLMDEMAVWKKENQNGKAAEGALRLFDALTHLVQLNGTSVSLAGNLCVLAKKFVDGGEQKLAPYLTNTLESLKDSEDKYCFGLYKKLA</sequence>
<dbReference type="PANTHER" id="PTHR13673">
    <property type="entry name" value="ESOPHAGEAL CANCER ASSOCIATED PROTEIN"/>
    <property type="match status" value="1"/>
</dbReference>
<feature type="region of interest" description="Disordered" evidence="7">
    <location>
        <begin position="21"/>
        <end position="108"/>
    </location>
</feature>
<evidence type="ECO:0000313" key="8">
    <source>
        <dbReference type="EMBL" id="CAE2339463.1"/>
    </source>
</evidence>
<feature type="compositionally biased region" description="Basic and acidic residues" evidence="7">
    <location>
        <begin position="53"/>
        <end position="68"/>
    </location>
</feature>
<reference evidence="8" key="1">
    <citation type="submission" date="2021-01" db="EMBL/GenBank/DDBJ databases">
        <authorList>
            <person name="Corre E."/>
            <person name="Pelletier E."/>
            <person name="Niang G."/>
            <person name="Scheremetjew M."/>
            <person name="Finn R."/>
            <person name="Kale V."/>
            <person name="Holt S."/>
            <person name="Cochrane G."/>
            <person name="Meng A."/>
            <person name="Brown T."/>
            <person name="Cohen L."/>
        </authorList>
    </citation>
    <scope>NUCLEOTIDE SEQUENCE</scope>
    <source>
        <strain evidence="8">SoJaBio B1-5/56/2</strain>
    </source>
</reference>
<evidence type="ECO:0000256" key="7">
    <source>
        <dbReference type="SAM" id="MobiDB-lite"/>
    </source>
</evidence>
<feature type="compositionally biased region" description="Polar residues" evidence="7">
    <location>
        <begin position="89"/>
        <end position="108"/>
    </location>
</feature>
<evidence type="ECO:0000256" key="3">
    <source>
        <dbReference type="ARBA" id="ARBA00022448"/>
    </source>
</evidence>
<keyword evidence="3" id="KW-0813">Transport</keyword>
<dbReference type="InterPro" id="IPR029705">
    <property type="entry name" value="VPS35L"/>
</dbReference>
<dbReference type="GO" id="GO:0032456">
    <property type="term" value="P:endocytic recycling"/>
    <property type="evidence" value="ECO:0007669"/>
    <property type="project" value="InterPro"/>
</dbReference>
<evidence type="ECO:0000256" key="4">
    <source>
        <dbReference type="ARBA" id="ARBA00022753"/>
    </source>
</evidence>
<protein>
    <submittedName>
        <fullName evidence="8">Uncharacterized protein</fullName>
    </submittedName>
</protein>
<gene>
    <name evidence="8" type="ORF">NAES01612_LOCUS25592</name>
</gene>
<feature type="coiled-coil region" evidence="6">
    <location>
        <begin position="184"/>
        <end position="211"/>
    </location>
</feature>
<dbReference type="EMBL" id="HBKR01039182">
    <property type="protein sequence ID" value="CAE2339463.1"/>
    <property type="molecule type" value="Transcribed_RNA"/>
</dbReference>
<evidence type="ECO:0000256" key="2">
    <source>
        <dbReference type="ARBA" id="ARBA00010704"/>
    </source>
</evidence>
<evidence type="ECO:0000256" key="1">
    <source>
        <dbReference type="ARBA" id="ARBA00004177"/>
    </source>
</evidence>
<keyword evidence="5" id="KW-0653">Protein transport</keyword>
<proteinExistence type="inferred from homology"/>
<comment type="similarity">
    <text evidence="2">Belongs to the VPS35L family.</text>
</comment>
<comment type="subcellular location">
    <subcellularLocation>
        <location evidence="1">Endosome</location>
    </subcellularLocation>
</comment>
<accession>A0A7S4USV2</accession>
<organism evidence="8">
    <name type="scientific">Paramoeba aestuarina</name>
    <dbReference type="NCBI Taxonomy" id="180227"/>
    <lineage>
        <taxon>Eukaryota</taxon>
        <taxon>Amoebozoa</taxon>
        <taxon>Discosea</taxon>
        <taxon>Flabellinia</taxon>
        <taxon>Dactylopodida</taxon>
        <taxon>Paramoebidae</taxon>
        <taxon>Paramoeba</taxon>
    </lineage>
</organism>
<name>A0A7S4USV2_9EUKA</name>
<keyword evidence="4" id="KW-0967">Endosome</keyword>
<keyword evidence="6" id="KW-0175">Coiled coil</keyword>
<evidence type="ECO:0000256" key="6">
    <source>
        <dbReference type="SAM" id="Coils"/>
    </source>
</evidence>
<feature type="compositionally biased region" description="Basic and acidic residues" evidence="7">
    <location>
        <begin position="21"/>
        <end position="31"/>
    </location>
</feature>